<evidence type="ECO:0000256" key="1">
    <source>
        <dbReference type="ARBA" id="ARBA00011028"/>
    </source>
</evidence>
<reference evidence="6 7" key="1">
    <citation type="journal article" date="2016" name="Nat. Commun.">
        <title>Thousands of microbial genomes shed light on interconnected biogeochemical processes in an aquifer system.</title>
        <authorList>
            <person name="Anantharaman K."/>
            <person name="Brown C.T."/>
            <person name="Hug L.A."/>
            <person name="Sharon I."/>
            <person name="Castelle C.J."/>
            <person name="Probst A.J."/>
            <person name="Thomas B.C."/>
            <person name="Singh A."/>
            <person name="Wilkins M.J."/>
            <person name="Karaoz U."/>
            <person name="Brodie E.L."/>
            <person name="Williams K.H."/>
            <person name="Hubbard S.S."/>
            <person name="Banfield J.F."/>
        </authorList>
    </citation>
    <scope>NUCLEOTIDE SEQUENCE [LARGE SCALE GENOMIC DNA]</scope>
</reference>
<comment type="similarity">
    <text evidence="1 4">Belongs to the bacterial solute-binding protein 9 family.</text>
</comment>
<proteinExistence type="inferred from homology"/>
<dbReference type="GO" id="GO:0030001">
    <property type="term" value="P:metal ion transport"/>
    <property type="evidence" value="ECO:0007669"/>
    <property type="project" value="InterPro"/>
</dbReference>
<evidence type="ECO:0008006" key="8">
    <source>
        <dbReference type="Google" id="ProtNLM"/>
    </source>
</evidence>
<evidence type="ECO:0000313" key="7">
    <source>
        <dbReference type="Proteomes" id="UP000177268"/>
    </source>
</evidence>
<dbReference type="PANTHER" id="PTHR42953">
    <property type="entry name" value="HIGH-AFFINITY ZINC UPTAKE SYSTEM PROTEIN ZNUA-RELATED"/>
    <property type="match status" value="1"/>
</dbReference>
<evidence type="ECO:0000313" key="6">
    <source>
        <dbReference type="EMBL" id="OGG11563.1"/>
    </source>
</evidence>
<evidence type="ECO:0000256" key="4">
    <source>
        <dbReference type="RuleBase" id="RU003512"/>
    </source>
</evidence>
<organism evidence="6 7">
    <name type="scientific">Candidatus Gottesmanbacteria bacterium RBG_13_45_10</name>
    <dbReference type="NCBI Taxonomy" id="1798370"/>
    <lineage>
        <taxon>Bacteria</taxon>
        <taxon>Candidatus Gottesmaniibacteriota</taxon>
    </lineage>
</organism>
<dbReference type="Pfam" id="PF01297">
    <property type="entry name" value="ZnuA"/>
    <property type="match status" value="1"/>
</dbReference>
<keyword evidence="2 4" id="KW-0813">Transport</keyword>
<gene>
    <name evidence="6" type="ORF">A2Z00_05000</name>
</gene>
<dbReference type="InterPro" id="IPR050492">
    <property type="entry name" value="Bact_metal-bind_prot9"/>
</dbReference>
<dbReference type="PROSITE" id="PS51257">
    <property type="entry name" value="PROKAR_LIPOPROTEIN"/>
    <property type="match status" value="1"/>
</dbReference>
<keyword evidence="3" id="KW-0732">Signal</keyword>
<evidence type="ECO:0000256" key="3">
    <source>
        <dbReference type="ARBA" id="ARBA00022729"/>
    </source>
</evidence>
<dbReference type="InterPro" id="IPR006128">
    <property type="entry name" value="Lipoprotein_PsaA-like"/>
</dbReference>
<dbReference type="EMBL" id="MFIZ01000024">
    <property type="protein sequence ID" value="OGG11563.1"/>
    <property type="molecule type" value="Genomic_DNA"/>
</dbReference>
<dbReference type="PRINTS" id="PR00690">
    <property type="entry name" value="ADHESNFAMILY"/>
</dbReference>
<evidence type="ECO:0000256" key="2">
    <source>
        <dbReference type="ARBA" id="ARBA00022448"/>
    </source>
</evidence>
<dbReference type="GO" id="GO:0007155">
    <property type="term" value="P:cell adhesion"/>
    <property type="evidence" value="ECO:0007669"/>
    <property type="project" value="InterPro"/>
</dbReference>
<keyword evidence="5" id="KW-1133">Transmembrane helix</keyword>
<comment type="caution">
    <text evidence="6">The sequence shown here is derived from an EMBL/GenBank/DDBJ whole genome shotgun (WGS) entry which is preliminary data.</text>
</comment>
<name>A0A1F5ZGY6_9BACT</name>
<dbReference type="PANTHER" id="PTHR42953:SF3">
    <property type="entry name" value="HIGH-AFFINITY ZINC UPTAKE SYSTEM PROTEIN ZNUA"/>
    <property type="match status" value="1"/>
</dbReference>
<keyword evidence="5" id="KW-0812">Transmembrane</keyword>
<dbReference type="SUPFAM" id="SSF53807">
    <property type="entry name" value="Helical backbone' metal receptor"/>
    <property type="match status" value="1"/>
</dbReference>
<dbReference type="PRINTS" id="PR00691">
    <property type="entry name" value="ADHESINB"/>
</dbReference>
<dbReference type="InterPro" id="IPR006129">
    <property type="entry name" value="AdhesinB"/>
</dbReference>
<sequence>MIKRRTVEFFGIVVFSLFIIGCLWYRENATLFHKASTSKIQKSKIQIAASFYPLYFFASQIAGDKANVINITPAGTEPHDYEPTPLDMARIEHSSLLILNGGKLEAWGDKVKDALKDKNIMIMTIAEDGITGSLSDQGEAAKDPHFWLSPPLAKKLVEVILSGLIKIDPMNQAVYIANAKTLHNTLDALDARYQQGLRNCRKKNIITSHAAFGYVAQTYGFTQIAISGLSPDEEPSSKTLVDIAKFARENSIRYIFFEKLISPKISETIAHEIGAQTLVLDPIEGMSEYDVKQGKNYVTAMDDNLVNLRKALECE</sequence>
<dbReference type="AlphaFoldDB" id="A0A1F5ZGY6"/>
<feature type="transmembrane region" description="Helical" evidence="5">
    <location>
        <begin position="7"/>
        <end position="26"/>
    </location>
</feature>
<evidence type="ECO:0000256" key="5">
    <source>
        <dbReference type="SAM" id="Phobius"/>
    </source>
</evidence>
<dbReference type="STRING" id="1798370.A2Z00_05000"/>
<dbReference type="Gene3D" id="3.40.50.1980">
    <property type="entry name" value="Nitrogenase molybdenum iron protein domain"/>
    <property type="match status" value="2"/>
</dbReference>
<dbReference type="GO" id="GO:0046872">
    <property type="term" value="F:metal ion binding"/>
    <property type="evidence" value="ECO:0007669"/>
    <property type="project" value="InterPro"/>
</dbReference>
<dbReference type="Proteomes" id="UP000177268">
    <property type="component" value="Unassembled WGS sequence"/>
</dbReference>
<keyword evidence="5" id="KW-0472">Membrane</keyword>
<dbReference type="InterPro" id="IPR006127">
    <property type="entry name" value="ZnuA-like"/>
</dbReference>
<protein>
    <recommendedName>
        <fullName evidence="8">ABC transporter substrate-binding protein</fullName>
    </recommendedName>
</protein>
<accession>A0A1F5ZGY6</accession>